<evidence type="ECO:0000256" key="8">
    <source>
        <dbReference type="ARBA" id="ARBA00022759"/>
    </source>
</evidence>
<dbReference type="PROSITE" id="PS50089">
    <property type="entry name" value="ZF_RING_2"/>
    <property type="match status" value="1"/>
</dbReference>
<evidence type="ECO:0000256" key="5">
    <source>
        <dbReference type="ARBA" id="ARBA00022722"/>
    </source>
</evidence>
<evidence type="ECO:0000256" key="3">
    <source>
        <dbReference type="ARBA" id="ARBA00022679"/>
    </source>
</evidence>
<dbReference type="SUPFAM" id="SSF56672">
    <property type="entry name" value="DNA/RNA polymerases"/>
    <property type="match status" value="1"/>
</dbReference>
<dbReference type="PANTHER" id="PTHR37984:SF11">
    <property type="entry name" value="INTEGRASE CATALYTIC DOMAIN-CONTAINING PROTEIN"/>
    <property type="match status" value="1"/>
</dbReference>
<keyword evidence="4" id="KW-0548">Nucleotidyltransferase</keyword>
<dbReference type="InterPro" id="IPR043128">
    <property type="entry name" value="Rev_trsase/Diguanyl_cyclase"/>
</dbReference>
<dbReference type="SUPFAM" id="SSF81296">
    <property type="entry name" value="E set domains"/>
    <property type="match status" value="1"/>
</dbReference>
<dbReference type="PROSITE" id="PS00518">
    <property type="entry name" value="ZF_RING_1"/>
    <property type="match status" value="1"/>
</dbReference>
<dbReference type="PROSITE" id="PS51125">
    <property type="entry name" value="NHL"/>
    <property type="match status" value="1"/>
</dbReference>
<sequence length="1639" mass="186464">MEAVARSVRAGDTMDVSKWRDKLDLFLLVGGEELQKLIETLPEQLTNYESHIQEPNNYFKAYRNNTLELYKFFNIDWPSEVPFADFETKCREQGLHCEFPITIENAIIMLAVIKTKNGELRNELIRKNGDLKSVRETAKAFEMAKQGSEMMAGNDCTARGGDQQSLKDSHEVHKITRPGQYSMRNNRPDHSSAECVTVKLHVVPVAPGAIQKQRRISIPLKEKFDKILDQWHALDIIEDVGDELTDWCRNVVLTPKKDGESVRASLDMPHVNKYIKRTRHTIPTLRELKTRLDGAKFFSHLDMNDSFMQLELAEESRKLTFYTHCGLKRFKRLHFGVNSAAEIFNEEVQKVVSLEPYAISIYDGVLVFGTTQEEHDWVLRHILQLWRSHGLTLNMKKSQFNLRADFFWQNAGPRGLAVTLKQYDPQAKQWRPITYRSRALTNTETRYSQLEKEAKAVEWGVLTNQIYLYGLRDTFEVDTDHKPLLPLFASHKVRIERMRVRLQGFDYKLNYVPGKKAKAETNEADYNSRHPDALTMPDPRAIHQAKFTVRENEDMFEKDIRAVVQAALPDAVSWDELLEKTSQDPELKDLKSAIARGYFAVSKQQAFGPQFDPVFTELAVEVAIDFWGPISSSEYLLVVICKHSQWIEVEFVSTTSARAVVPKLDHIFSSLEIPLIVGSDNGPPFNGQEFWNFSTYLGFSHERKTPKNPQANGEAEQFMWVLKKPYHIGQLTGQVFRQEVHCFLPCYREIPHETTKLAPAELMFPGRRFRTRLLEGVILQQMDFKELFQCDLAKKMQMKAYADRKRNVKTLDIQVGDLVLVKQDLSSKALPSYEGEPLEVQHRKGTQVVAKRRDGSTIITRSTAHFKIVPYQTLDEVGRSQLEPGFSHKLSTELQAEELPKPQEQLEKKEAECPLCLETVKEPKTLPCLHSFCLNCLDKHAGYARRRRETKIKCPVCLTDLNIPKGDTFCDFPTSFHLNRLVDVLALNDGDAETQTCNSCDDTSAVTSYCFVCQSLLCSACFEAHQRLKATRGHRNVFIEKLQAKDVEELMHRPAMCTQKYHQNEALEYYCQDCKVSVCVKCGFVSHNGHAMVDIEEAAIDCKNKISEVVKKVKLQVAVLETQMKRQTELMNKSMAEIYDAQAKVTKTVDELVKILREHEKAVETKLKQVIETQQRNHEGRLEVYQLAISRLKSCVERGEGVVQRNVPADILQAEQTIIGHSEEVLNEAEIKIFKPNHFHYVPNAEILNVIKLHGSGRMVAGPTDTLSSTVADGESMAESVKSGDEILFHITTRDSLGDQIYNQNDQVTVEVYNPSGYRDTAKIIDHKDGRYEVRYTPKQVGRNNVAIYVNEMLLAGSSWTVLVTPSQIAYCIAQCRETGNIAVADYDNKKVLLYDCRLNYLRTIVDFGPDRRPRCVAFTKFFLASNVIVIHEDTSPPSKKFPVFSHVSKISVFSQHGHPFMGIGGEFLRNPCSVSVKNDGRLIVCDSGDRSIKLLSPDGTKLLKSFRASDDEASPWFALHAQEKYFVSYRTGQSVKVFNEDGVYLHDIGEFDGPAGLAVDKFNNLIACDSDAKSVEVITLKGIFITSLPAGKYLECPCSVVVTNDGDVLIADVTSGLILKFHHHDSGYQFHEKRYLIL</sequence>
<evidence type="ECO:0000256" key="10">
    <source>
        <dbReference type="ARBA" id="ARBA00022801"/>
    </source>
</evidence>
<dbReference type="PANTHER" id="PTHR37984">
    <property type="entry name" value="PROTEIN CBG26694"/>
    <property type="match status" value="1"/>
</dbReference>
<organism evidence="19 20">
    <name type="scientific">Stylophora pistillata</name>
    <name type="common">Smooth cauliflower coral</name>
    <dbReference type="NCBI Taxonomy" id="50429"/>
    <lineage>
        <taxon>Eukaryota</taxon>
        <taxon>Metazoa</taxon>
        <taxon>Cnidaria</taxon>
        <taxon>Anthozoa</taxon>
        <taxon>Hexacorallia</taxon>
        <taxon>Scleractinia</taxon>
        <taxon>Astrocoeniina</taxon>
        <taxon>Pocilloporidae</taxon>
        <taxon>Stylophora</taxon>
    </lineage>
</organism>
<evidence type="ECO:0000256" key="15">
    <source>
        <dbReference type="PROSITE-ProRule" id="PRU00504"/>
    </source>
</evidence>
<dbReference type="GO" id="GO:0004519">
    <property type="term" value="F:endonuclease activity"/>
    <property type="evidence" value="ECO:0007669"/>
    <property type="project" value="UniProtKB-KW"/>
</dbReference>
<keyword evidence="11" id="KW-0862">Zinc</keyword>
<evidence type="ECO:0000256" key="2">
    <source>
        <dbReference type="ARBA" id="ARBA00022553"/>
    </source>
</evidence>
<keyword evidence="3" id="KW-0808">Transferase</keyword>
<comment type="caution">
    <text evidence="19">The sequence shown here is derived from an EMBL/GenBank/DDBJ whole genome shotgun (WGS) entry which is preliminary data.</text>
</comment>
<dbReference type="InterPro" id="IPR001841">
    <property type="entry name" value="Znf_RING"/>
</dbReference>
<dbReference type="Pfam" id="PF00630">
    <property type="entry name" value="Filamin"/>
    <property type="match status" value="1"/>
</dbReference>
<dbReference type="GO" id="GO:0016787">
    <property type="term" value="F:hydrolase activity"/>
    <property type="evidence" value="ECO:0007669"/>
    <property type="project" value="UniProtKB-KW"/>
</dbReference>
<evidence type="ECO:0000259" key="18">
    <source>
        <dbReference type="PROSITE" id="PS50994"/>
    </source>
</evidence>
<keyword evidence="7" id="KW-0677">Repeat</keyword>
<dbReference type="Gene3D" id="3.30.70.270">
    <property type="match status" value="1"/>
</dbReference>
<proteinExistence type="inferred from homology"/>
<dbReference type="SMART" id="SM00557">
    <property type="entry name" value="IG_FLMN"/>
    <property type="match status" value="1"/>
</dbReference>
<dbReference type="GO" id="GO:0008270">
    <property type="term" value="F:zinc ion binding"/>
    <property type="evidence" value="ECO:0007669"/>
    <property type="project" value="UniProtKB-KW"/>
</dbReference>
<evidence type="ECO:0000256" key="13">
    <source>
        <dbReference type="PROSITE-ProRule" id="PRU00024"/>
    </source>
</evidence>
<dbReference type="InterPro" id="IPR041373">
    <property type="entry name" value="RT_RNaseH"/>
</dbReference>
<dbReference type="InterPro" id="IPR036397">
    <property type="entry name" value="RNaseH_sf"/>
</dbReference>
<keyword evidence="5" id="KW-0540">Nuclease</keyword>
<reference evidence="20" key="1">
    <citation type="journal article" date="2017" name="bioRxiv">
        <title>Comparative analysis of the genomes of Stylophora pistillata and Acropora digitifera provides evidence for extensive differences between species of corals.</title>
        <authorList>
            <person name="Voolstra C.R."/>
            <person name="Li Y."/>
            <person name="Liew Y.J."/>
            <person name="Baumgarten S."/>
            <person name="Zoccola D."/>
            <person name="Flot J.-F."/>
            <person name="Tambutte S."/>
            <person name="Allemand D."/>
            <person name="Aranda M."/>
        </authorList>
    </citation>
    <scope>NUCLEOTIDE SEQUENCE [LARGE SCALE GENOMIC DNA]</scope>
</reference>
<dbReference type="InterPro" id="IPR001584">
    <property type="entry name" value="Integrase_cat-core"/>
</dbReference>
<dbReference type="Gene3D" id="2.60.40.10">
    <property type="entry name" value="Immunoglobulins"/>
    <property type="match status" value="1"/>
</dbReference>
<dbReference type="GO" id="GO:0015074">
    <property type="term" value="P:DNA integration"/>
    <property type="evidence" value="ECO:0007669"/>
    <property type="project" value="InterPro"/>
</dbReference>
<accession>A0A2B4SRY1</accession>
<comment type="similarity">
    <text evidence="1">Belongs to the TRIM/RBCC family.</text>
</comment>
<gene>
    <name evidence="19" type="primary">trim71</name>
    <name evidence="19" type="ORF">AWC38_SpisGene2463</name>
</gene>
<dbReference type="InterPro" id="IPR017868">
    <property type="entry name" value="Filamin/ABP280_repeat-like"/>
</dbReference>
<dbReference type="SMART" id="SM00336">
    <property type="entry name" value="BBOX"/>
    <property type="match status" value="2"/>
</dbReference>
<dbReference type="Pfam" id="PF00643">
    <property type="entry name" value="zf-B_box"/>
    <property type="match status" value="2"/>
</dbReference>
<protein>
    <submittedName>
        <fullName evidence="19">E3 ubiquitin-protein ligase TRIM71</fullName>
    </submittedName>
</protein>
<keyword evidence="2" id="KW-0597">Phosphoprotein</keyword>
<feature type="domain" description="B box-type" evidence="17">
    <location>
        <begin position="1052"/>
        <end position="1095"/>
    </location>
</feature>
<dbReference type="PROSITE" id="PS50119">
    <property type="entry name" value="ZF_BBOX"/>
    <property type="match status" value="2"/>
</dbReference>
<dbReference type="InterPro" id="IPR013783">
    <property type="entry name" value="Ig-like_fold"/>
</dbReference>
<dbReference type="InterPro" id="IPR011042">
    <property type="entry name" value="6-blade_b-propeller_TolB-like"/>
</dbReference>
<keyword evidence="6" id="KW-0479">Metal-binding</keyword>
<feature type="repeat" description="NHL" evidence="15">
    <location>
        <begin position="1461"/>
        <end position="1499"/>
    </location>
</feature>
<dbReference type="Pfam" id="PF13445">
    <property type="entry name" value="zf-RING_UBOX"/>
    <property type="match status" value="1"/>
</dbReference>
<keyword evidence="8" id="KW-0255">Endonuclease</keyword>
<dbReference type="InterPro" id="IPR001298">
    <property type="entry name" value="Filamin/ABP280_rpt"/>
</dbReference>
<dbReference type="InterPro" id="IPR050951">
    <property type="entry name" value="Retrovirus_Pol_polyprotein"/>
</dbReference>
<dbReference type="SUPFAM" id="SSF53098">
    <property type="entry name" value="Ribonuclease H-like"/>
    <property type="match status" value="1"/>
</dbReference>
<feature type="repeat" description="Filamin" evidence="14">
    <location>
        <begin position="1262"/>
        <end position="1364"/>
    </location>
</feature>
<dbReference type="Pfam" id="PF17917">
    <property type="entry name" value="RT_RNaseH"/>
    <property type="match status" value="1"/>
</dbReference>
<keyword evidence="20" id="KW-1185">Reference proteome</keyword>
<evidence type="ECO:0000256" key="12">
    <source>
        <dbReference type="ARBA" id="ARBA00022918"/>
    </source>
</evidence>
<dbReference type="Gene3D" id="3.30.420.10">
    <property type="entry name" value="Ribonuclease H-like superfamily/Ribonuclease H"/>
    <property type="match status" value="1"/>
</dbReference>
<dbReference type="Pfam" id="PF00078">
    <property type="entry name" value="RVT_1"/>
    <property type="match status" value="1"/>
</dbReference>
<evidence type="ECO:0000256" key="6">
    <source>
        <dbReference type="ARBA" id="ARBA00022723"/>
    </source>
</evidence>
<dbReference type="PROSITE" id="PS50194">
    <property type="entry name" value="FILAMIN_REPEAT"/>
    <property type="match status" value="1"/>
</dbReference>
<dbReference type="Proteomes" id="UP000225706">
    <property type="component" value="Unassembled WGS sequence"/>
</dbReference>
<evidence type="ECO:0000259" key="17">
    <source>
        <dbReference type="PROSITE" id="PS50119"/>
    </source>
</evidence>
<dbReference type="SUPFAM" id="SSF57845">
    <property type="entry name" value="B-box zinc-binding domain"/>
    <property type="match status" value="1"/>
</dbReference>
<evidence type="ECO:0000256" key="11">
    <source>
        <dbReference type="ARBA" id="ARBA00022833"/>
    </source>
</evidence>
<dbReference type="EMBL" id="LSMT01000020">
    <property type="protein sequence ID" value="PFX32661.1"/>
    <property type="molecule type" value="Genomic_DNA"/>
</dbReference>
<keyword evidence="12" id="KW-0695">RNA-directed DNA polymerase</keyword>
<dbReference type="Gene3D" id="3.10.10.10">
    <property type="entry name" value="HIV Type 1 Reverse Transcriptase, subunit A, domain 1"/>
    <property type="match status" value="1"/>
</dbReference>
<dbReference type="Pfam" id="PF00665">
    <property type="entry name" value="rve"/>
    <property type="match status" value="1"/>
</dbReference>
<evidence type="ECO:0000259" key="16">
    <source>
        <dbReference type="PROSITE" id="PS50089"/>
    </source>
</evidence>
<keyword evidence="9 13" id="KW-0863">Zinc-finger</keyword>
<dbReference type="InterPro" id="IPR000315">
    <property type="entry name" value="Znf_B-box"/>
</dbReference>
<dbReference type="OrthoDB" id="6105938at2759"/>
<dbReference type="PROSITE" id="PS50994">
    <property type="entry name" value="INTEGRASE"/>
    <property type="match status" value="1"/>
</dbReference>
<evidence type="ECO:0000313" key="20">
    <source>
        <dbReference type="Proteomes" id="UP000225706"/>
    </source>
</evidence>
<dbReference type="Gene3D" id="3.30.40.10">
    <property type="entry name" value="Zinc/RING finger domain, C3HC4 (zinc finger)"/>
    <property type="match status" value="1"/>
</dbReference>
<evidence type="ECO:0000256" key="1">
    <source>
        <dbReference type="ARBA" id="ARBA00008518"/>
    </source>
</evidence>
<dbReference type="Gene3D" id="3.30.160.60">
    <property type="entry name" value="Classic Zinc Finger"/>
    <property type="match status" value="1"/>
</dbReference>
<dbReference type="InterPro" id="IPR000477">
    <property type="entry name" value="RT_dom"/>
</dbReference>
<dbReference type="Gene3D" id="2.120.10.30">
    <property type="entry name" value="TolB, C-terminal domain"/>
    <property type="match status" value="2"/>
</dbReference>
<dbReference type="GO" id="GO:0003676">
    <property type="term" value="F:nucleic acid binding"/>
    <property type="evidence" value="ECO:0007669"/>
    <property type="project" value="InterPro"/>
</dbReference>
<dbReference type="InterPro" id="IPR017907">
    <property type="entry name" value="Znf_RING_CS"/>
</dbReference>
<dbReference type="InterPro" id="IPR013083">
    <property type="entry name" value="Znf_RING/FYVE/PHD"/>
</dbReference>
<dbReference type="SUPFAM" id="SSF57850">
    <property type="entry name" value="RING/U-box"/>
    <property type="match status" value="1"/>
</dbReference>
<dbReference type="InterPro" id="IPR014756">
    <property type="entry name" value="Ig_E-set"/>
</dbReference>
<feature type="domain" description="B box-type" evidence="17">
    <location>
        <begin position="992"/>
        <end position="1039"/>
    </location>
</feature>
<dbReference type="InterPro" id="IPR043502">
    <property type="entry name" value="DNA/RNA_pol_sf"/>
</dbReference>
<dbReference type="CDD" id="cd01647">
    <property type="entry name" value="RT_LTR"/>
    <property type="match status" value="1"/>
</dbReference>
<name>A0A2B4SRY1_STYPI</name>
<keyword evidence="10" id="KW-0378">Hydrolase</keyword>
<evidence type="ECO:0000256" key="14">
    <source>
        <dbReference type="PROSITE-ProRule" id="PRU00087"/>
    </source>
</evidence>
<dbReference type="GO" id="GO:0003964">
    <property type="term" value="F:RNA-directed DNA polymerase activity"/>
    <property type="evidence" value="ECO:0007669"/>
    <property type="project" value="UniProtKB-KW"/>
</dbReference>
<evidence type="ECO:0000256" key="7">
    <source>
        <dbReference type="ARBA" id="ARBA00022737"/>
    </source>
</evidence>
<dbReference type="CDD" id="cd05819">
    <property type="entry name" value="NHL"/>
    <property type="match status" value="1"/>
</dbReference>
<dbReference type="SMART" id="SM00184">
    <property type="entry name" value="RING"/>
    <property type="match status" value="1"/>
</dbReference>
<evidence type="ECO:0000256" key="9">
    <source>
        <dbReference type="ARBA" id="ARBA00022771"/>
    </source>
</evidence>
<dbReference type="CDD" id="cd09274">
    <property type="entry name" value="RNase_HI_RT_Ty3"/>
    <property type="match status" value="1"/>
</dbReference>
<dbReference type="SUPFAM" id="SSF101898">
    <property type="entry name" value="NHL repeat"/>
    <property type="match status" value="1"/>
</dbReference>
<dbReference type="InterPro" id="IPR027370">
    <property type="entry name" value="Znf-RING_euk"/>
</dbReference>
<feature type="domain" description="RING-type" evidence="16">
    <location>
        <begin position="913"/>
        <end position="957"/>
    </location>
</feature>
<dbReference type="InterPro" id="IPR012337">
    <property type="entry name" value="RNaseH-like_sf"/>
</dbReference>
<evidence type="ECO:0000256" key="4">
    <source>
        <dbReference type="ARBA" id="ARBA00022695"/>
    </source>
</evidence>
<feature type="domain" description="Integrase catalytic" evidence="18">
    <location>
        <begin position="609"/>
        <end position="767"/>
    </location>
</feature>
<dbReference type="InterPro" id="IPR001258">
    <property type="entry name" value="NHL_repeat"/>
</dbReference>
<evidence type="ECO:0000313" key="19">
    <source>
        <dbReference type="EMBL" id="PFX32661.1"/>
    </source>
</evidence>